<dbReference type="EnsemblMetazoa" id="MDOA012912-RA">
    <property type="protein sequence ID" value="MDOA012912-PA"/>
    <property type="gene ID" value="MDOA012912"/>
</dbReference>
<evidence type="ECO:0000256" key="1">
    <source>
        <dbReference type="ARBA" id="ARBA00023002"/>
    </source>
</evidence>
<sequence>MLRRAVSRWLGWGANHTKVSPRNVILITGCDSGLGFSLALYCHSLNMTVISACHNANSPGAKLLQHLSDPKRMITIELDLCKPDTIEETQKRLQELIMNPNDEQQYQFTALVNNAGTMCFGEYEWQTWQQIEMQINVNLLGTMRLTKTLMPLIRQHRARIINVTSHCGLQALPALSAYAATKAGLRFWTDSLRMEMQQYGVEVINFIPGSFVMSSNISARQQEHAKAMFEEFTEEQREFYGAYFKRFNDYLNVVSGFKPPNAVNDQNLLEKFKECLTTSQPKTIYIHEPWRYRWYRYLFRICPAPFVDWLCIKFCAMPTYQQVQKELQLTTSKNNCL</sequence>
<dbReference type="PRINTS" id="PR00080">
    <property type="entry name" value="SDRFAMILY"/>
</dbReference>
<keyword evidence="1" id="KW-0560">Oxidoreductase</keyword>
<dbReference type="STRING" id="7370.A0A1I8N9B3"/>
<dbReference type="Proteomes" id="UP001652621">
    <property type="component" value="Unplaced"/>
</dbReference>
<evidence type="ECO:0000313" key="5">
    <source>
        <dbReference type="RefSeq" id="XP_005179952.1"/>
    </source>
</evidence>
<reference evidence="3" key="1">
    <citation type="submission" date="2020-05" db="UniProtKB">
        <authorList>
            <consortium name="EnsemblMetazoa"/>
        </authorList>
    </citation>
    <scope>IDENTIFICATION</scope>
    <source>
        <strain evidence="3">Aabys</strain>
    </source>
</reference>
<dbReference type="OrthoDB" id="294295at2759"/>
<dbReference type="VEuPathDB" id="VectorBase:MDOMA2_003919"/>
<dbReference type="InterPro" id="IPR002347">
    <property type="entry name" value="SDR_fam"/>
</dbReference>
<dbReference type="Gene3D" id="3.40.50.720">
    <property type="entry name" value="NAD(P)-binding Rossmann-like Domain"/>
    <property type="match status" value="1"/>
</dbReference>
<dbReference type="VEuPathDB" id="VectorBase:MDOA012912"/>
<dbReference type="SUPFAM" id="SSF51735">
    <property type="entry name" value="NAD(P)-binding Rossmann-fold domains"/>
    <property type="match status" value="1"/>
</dbReference>
<name>A0A1I8N9B3_MUSDO</name>
<organism evidence="3">
    <name type="scientific">Musca domestica</name>
    <name type="common">House fly</name>
    <dbReference type="NCBI Taxonomy" id="7370"/>
    <lineage>
        <taxon>Eukaryota</taxon>
        <taxon>Metazoa</taxon>
        <taxon>Ecdysozoa</taxon>
        <taxon>Arthropoda</taxon>
        <taxon>Hexapoda</taxon>
        <taxon>Insecta</taxon>
        <taxon>Pterygota</taxon>
        <taxon>Neoptera</taxon>
        <taxon>Endopterygota</taxon>
        <taxon>Diptera</taxon>
        <taxon>Brachycera</taxon>
        <taxon>Muscomorpha</taxon>
        <taxon>Muscoidea</taxon>
        <taxon>Muscidae</taxon>
        <taxon>Musca</taxon>
    </lineage>
</organism>
<dbReference type="eggNOG" id="KOG1610">
    <property type="taxonomic scope" value="Eukaryota"/>
</dbReference>
<gene>
    <name evidence="3" type="primary">101901353</name>
    <name evidence="5" type="synonym">LOC101901353</name>
</gene>
<dbReference type="AlphaFoldDB" id="A0A1I8N9B3"/>
<dbReference type="PANTHER" id="PTHR43313:SF36">
    <property type="entry name" value="D-BETA-HYDROXYBUTYRATE DEHYDROGENASE, MITOCHONDRIAL"/>
    <property type="match status" value="1"/>
</dbReference>
<comment type="similarity">
    <text evidence="2">Belongs to the short-chain dehydrogenases/reductases (SDR) family.</text>
</comment>
<proteinExistence type="inferred from homology"/>
<evidence type="ECO:0000313" key="4">
    <source>
        <dbReference type="Proteomes" id="UP001652621"/>
    </source>
</evidence>
<dbReference type="InterPro" id="IPR036291">
    <property type="entry name" value="NAD(P)-bd_dom_sf"/>
</dbReference>
<dbReference type="PRINTS" id="PR00081">
    <property type="entry name" value="GDHRDH"/>
</dbReference>
<dbReference type="GO" id="GO:0016491">
    <property type="term" value="F:oxidoreductase activity"/>
    <property type="evidence" value="ECO:0007669"/>
    <property type="project" value="UniProtKB-KW"/>
</dbReference>
<dbReference type="Pfam" id="PF00106">
    <property type="entry name" value="adh_short"/>
    <property type="match status" value="1"/>
</dbReference>
<dbReference type="GO" id="GO:0008202">
    <property type="term" value="P:steroid metabolic process"/>
    <property type="evidence" value="ECO:0007669"/>
    <property type="project" value="TreeGrafter"/>
</dbReference>
<dbReference type="PANTHER" id="PTHR43313">
    <property type="entry name" value="SHORT-CHAIN DEHYDROGENASE/REDUCTASE FAMILY 9C"/>
    <property type="match status" value="1"/>
</dbReference>
<dbReference type="InterPro" id="IPR020904">
    <property type="entry name" value="Sc_DH/Rdtase_CS"/>
</dbReference>
<evidence type="ECO:0000313" key="3">
    <source>
        <dbReference type="EnsemblMetazoa" id="MDOA012912-PA"/>
    </source>
</evidence>
<dbReference type="KEGG" id="mde:101901353"/>
<keyword evidence="4" id="KW-1185">Reference proteome</keyword>
<accession>A0A1I8N9B3</accession>
<protein>
    <submittedName>
        <fullName evidence="5">D-beta-hydroxybutyrate dehydrogenase, mitochondrial</fullName>
    </submittedName>
</protein>
<dbReference type="PROSITE" id="PS00061">
    <property type="entry name" value="ADH_SHORT"/>
    <property type="match status" value="1"/>
</dbReference>
<dbReference type="RefSeq" id="XP_005179952.1">
    <property type="nucleotide sequence ID" value="XM_005179895.3"/>
</dbReference>
<reference evidence="5" key="2">
    <citation type="submission" date="2025-04" db="UniProtKB">
        <authorList>
            <consortium name="RefSeq"/>
        </authorList>
    </citation>
    <scope>IDENTIFICATION</scope>
    <source>
        <strain evidence="5">Aabys</strain>
    </source>
</reference>
<evidence type="ECO:0000256" key="2">
    <source>
        <dbReference type="RuleBase" id="RU000363"/>
    </source>
</evidence>